<comment type="caution">
    <text evidence="2">The sequence shown here is derived from an EMBL/GenBank/DDBJ whole genome shotgun (WGS) entry which is preliminary data.</text>
</comment>
<dbReference type="SUPFAM" id="SSF51679">
    <property type="entry name" value="Bacterial luciferase-like"/>
    <property type="match status" value="1"/>
</dbReference>
<reference evidence="2 3" key="1">
    <citation type="submission" date="2019-12" db="EMBL/GenBank/DDBJ databases">
        <title>Isolation and characterization of three novel carbon monoxide-oxidizing members of Halobacteria from salione crusts and soils.</title>
        <authorList>
            <person name="Myers M.R."/>
            <person name="King G.M."/>
        </authorList>
    </citation>
    <scope>NUCLEOTIDE SEQUENCE [LARGE SCALE GENOMIC DNA]</scope>
    <source>
        <strain evidence="2 3">WSH3</strain>
    </source>
</reference>
<dbReference type="Proteomes" id="UP000466535">
    <property type="component" value="Unassembled WGS sequence"/>
</dbReference>
<dbReference type="EMBL" id="WUUT01000005">
    <property type="protein sequence ID" value="MXR52409.1"/>
    <property type="molecule type" value="Genomic_DNA"/>
</dbReference>
<evidence type="ECO:0000256" key="1">
    <source>
        <dbReference type="SAM" id="MobiDB-lite"/>
    </source>
</evidence>
<sequence>MTALTGATLTDVGIDAVALKPTEVAVERARGLAVDTVTIDFEGREHVPDPETLRTLAEEFEVRLTVPVRADGFDPRGNQRHRQALPSVVREVLVAGHQAYLDEDEQKRAVAPRLSAAAASADDPWIGTEGIERLALAIGGTQFELLGPGTVSSVRALREAGVSDSIAVYAPVVLSTDESTVLDSVGEYAARREPVRERLPEDAPRDSGATGDARSELLRGCRAYGLVGGPETVADRVERLRSAGVDRIVGYPARGLDPLLE</sequence>
<dbReference type="InterPro" id="IPR036661">
    <property type="entry name" value="Luciferase-like_sf"/>
</dbReference>
<feature type="compositionally biased region" description="Basic and acidic residues" evidence="1">
    <location>
        <begin position="192"/>
        <end position="205"/>
    </location>
</feature>
<dbReference type="GO" id="GO:0016705">
    <property type="term" value="F:oxidoreductase activity, acting on paired donors, with incorporation or reduction of molecular oxygen"/>
    <property type="evidence" value="ECO:0007669"/>
    <property type="project" value="InterPro"/>
</dbReference>
<name>A0A6B0TGT8_9EURY</name>
<dbReference type="RefSeq" id="WP_159764551.1">
    <property type="nucleotide sequence ID" value="NZ_WUUT01000005.1"/>
</dbReference>
<organism evidence="2 3">
    <name type="scientific">Halovenus carboxidivorans</name>
    <dbReference type="NCBI Taxonomy" id="2692199"/>
    <lineage>
        <taxon>Archaea</taxon>
        <taxon>Methanobacteriati</taxon>
        <taxon>Methanobacteriota</taxon>
        <taxon>Stenosarchaea group</taxon>
        <taxon>Halobacteria</taxon>
        <taxon>Halobacteriales</taxon>
        <taxon>Haloarculaceae</taxon>
        <taxon>Halovenus</taxon>
    </lineage>
</organism>
<protein>
    <submittedName>
        <fullName evidence="2">Luciferase</fullName>
    </submittedName>
</protein>
<dbReference type="OrthoDB" id="340945at2157"/>
<dbReference type="Gene3D" id="3.20.20.30">
    <property type="entry name" value="Luciferase-like domain"/>
    <property type="match status" value="1"/>
</dbReference>
<keyword evidence="3" id="KW-1185">Reference proteome</keyword>
<accession>A0A6B0TGT8</accession>
<gene>
    <name evidence="2" type="ORF">GRX03_12440</name>
</gene>
<dbReference type="AlphaFoldDB" id="A0A6B0TGT8"/>
<evidence type="ECO:0000313" key="2">
    <source>
        <dbReference type="EMBL" id="MXR52409.1"/>
    </source>
</evidence>
<dbReference type="Pfam" id="PF24114">
    <property type="entry name" value="DUF7388"/>
    <property type="match status" value="1"/>
</dbReference>
<dbReference type="InterPro" id="IPR055812">
    <property type="entry name" value="DUF7388"/>
</dbReference>
<evidence type="ECO:0000313" key="3">
    <source>
        <dbReference type="Proteomes" id="UP000466535"/>
    </source>
</evidence>
<feature type="region of interest" description="Disordered" evidence="1">
    <location>
        <begin position="192"/>
        <end position="214"/>
    </location>
</feature>
<proteinExistence type="predicted"/>